<sequence>MVLLARFSYKRRDEDERKRLQKEQDQILGSGLLSPYRNDVINQPQYIARWAQWFREGREEIEDEERSGRPVTETTLDNIEEIRSIINDDPHVTIAELQEHTGLSYGTVHRILSDHLELRKITARYIPKQLMDYQRNERVRICKENLSKFTEGGWRLSDVITGDESWFFHQQTDRKVSNAAWVAKDDPLPTIIRRNKFAPKTLFCIFFKSTGPLLIHRVERGQTIDRHYYIENCLQPVIEEIKKQRPSSGTHAIKLHHDNGRAHVHQDVLDYLRSEKITIVQHPPNSPDLSPCDFCMMQQNGSSFNIYLKRILPDLLPWIVEERSLNASRVVQHIRTAIKMSKKKKAGADLAAVFRFGSSPIFSKLLLYISTHPEHVMKSLQMAVECVYKALQSKLLGILCDFETELLSNSTLLHSKKKVLLSLTEVLNIMGRFLD</sequence>
<dbReference type="InterPro" id="IPR052709">
    <property type="entry name" value="Transposase-MT_Hybrid"/>
</dbReference>
<dbReference type="Gene3D" id="3.30.420.10">
    <property type="entry name" value="Ribonuclease H-like superfamily/Ribonuclease H"/>
    <property type="match status" value="1"/>
</dbReference>
<evidence type="ECO:0008006" key="3">
    <source>
        <dbReference type="Google" id="ProtNLM"/>
    </source>
</evidence>
<reference evidence="1" key="1">
    <citation type="submission" date="2021-02" db="EMBL/GenBank/DDBJ databases">
        <authorList>
            <person name="Nowell W R."/>
        </authorList>
    </citation>
    <scope>NUCLEOTIDE SEQUENCE</scope>
</reference>
<comment type="caution">
    <text evidence="1">The sequence shown here is derived from an EMBL/GenBank/DDBJ whole genome shotgun (WGS) entry which is preliminary data.</text>
</comment>
<accession>A0A819UHS9</accession>
<dbReference type="GO" id="GO:0003676">
    <property type="term" value="F:nucleic acid binding"/>
    <property type="evidence" value="ECO:0007669"/>
    <property type="project" value="InterPro"/>
</dbReference>
<organism evidence="1 2">
    <name type="scientific">Rotaria sordida</name>
    <dbReference type="NCBI Taxonomy" id="392033"/>
    <lineage>
        <taxon>Eukaryota</taxon>
        <taxon>Metazoa</taxon>
        <taxon>Spiralia</taxon>
        <taxon>Gnathifera</taxon>
        <taxon>Rotifera</taxon>
        <taxon>Eurotatoria</taxon>
        <taxon>Bdelloidea</taxon>
        <taxon>Philodinida</taxon>
        <taxon>Philodinidae</taxon>
        <taxon>Rotaria</taxon>
    </lineage>
</organism>
<evidence type="ECO:0000313" key="1">
    <source>
        <dbReference type="EMBL" id="CAF4080352.1"/>
    </source>
</evidence>
<dbReference type="EMBL" id="CAJOAX010010732">
    <property type="protein sequence ID" value="CAF4080352.1"/>
    <property type="molecule type" value="Genomic_DNA"/>
</dbReference>
<dbReference type="InterPro" id="IPR036397">
    <property type="entry name" value="RNaseH_sf"/>
</dbReference>
<proteinExistence type="predicted"/>
<dbReference type="PANTHER" id="PTHR46060">
    <property type="entry name" value="MARINER MOS1 TRANSPOSASE-LIKE PROTEIN"/>
    <property type="match status" value="1"/>
</dbReference>
<dbReference type="AlphaFoldDB" id="A0A819UHS9"/>
<protein>
    <recommendedName>
        <fullName evidence="3">Transposase</fullName>
    </recommendedName>
</protein>
<dbReference type="Proteomes" id="UP000663823">
    <property type="component" value="Unassembled WGS sequence"/>
</dbReference>
<gene>
    <name evidence="1" type="ORF">OTI717_LOCUS33158</name>
</gene>
<dbReference type="PANTHER" id="PTHR46060:SF1">
    <property type="entry name" value="MARINER MOS1 TRANSPOSASE-LIKE PROTEIN"/>
    <property type="match status" value="1"/>
</dbReference>
<name>A0A819UHS9_9BILA</name>
<evidence type="ECO:0000313" key="2">
    <source>
        <dbReference type="Proteomes" id="UP000663823"/>
    </source>
</evidence>